<protein>
    <submittedName>
        <fullName evidence="1">Uncharacterized protein</fullName>
    </submittedName>
</protein>
<name>A0A8S3F364_9BILA</name>
<evidence type="ECO:0000313" key="2">
    <source>
        <dbReference type="Proteomes" id="UP000681720"/>
    </source>
</evidence>
<dbReference type="Proteomes" id="UP000681720">
    <property type="component" value="Unassembled WGS sequence"/>
</dbReference>
<sequence length="60" mass="6585">MDALESDSSDVKPYLVQYAVTNQTEWVSSNKIRIIADVLPTNLSLLPVDNAVHTILDTLG</sequence>
<evidence type="ECO:0000313" key="1">
    <source>
        <dbReference type="EMBL" id="CAF5101656.1"/>
    </source>
</evidence>
<accession>A0A8S3F364</accession>
<reference evidence="1" key="1">
    <citation type="submission" date="2021-02" db="EMBL/GenBank/DDBJ databases">
        <authorList>
            <person name="Nowell W R."/>
        </authorList>
    </citation>
    <scope>NUCLEOTIDE SEQUENCE</scope>
</reference>
<feature type="non-terminal residue" evidence="1">
    <location>
        <position position="60"/>
    </location>
</feature>
<organism evidence="1 2">
    <name type="scientific">Rotaria magnacalcarata</name>
    <dbReference type="NCBI Taxonomy" id="392030"/>
    <lineage>
        <taxon>Eukaryota</taxon>
        <taxon>Metazoa</taxon>
        <taxon>Spiralia</taxon>
        <taxon>Gnathifera</taxon>
        <taxon>Rotifera</taxon>
        <taxon>Eurotatoria</taxon>
        <taxon>Bdelloidea</taxon>
        <taxon>Philodinida</taxon>
        <taxon>Philodinidae</taxon>
        <taxon>Rotaria</taxon>
    </lineage>
</organism>
<dbReference type="AlphaFoldDB" id="A0A8S3F364"/>
<proteinExistence type="predicted"/>
<comment type="caution">
    <text evidence="1">The sequence shown here is derived from an EMBL/GenBank/DDBJ whole genome shotgun (WGS) entry which is preliminary data.</text>
</comment>
<gene>
    <name evidence="1" type="ORF">GIL414_LOCUS62757</name>
</gene>
<dbReference type="EMBL" id="CAJOBJ010255261">
    <property type="protein sequence ID" value="CAF5101656.1"/>
    <property type="molecule type" value="Genomic_DNA"/>
</dbReference>